<evidence type="ECO:0000313" key="5">
    <source>
        <dbReference type="Proteomes" id="UP000494163"/>
    </source>
</evidence>
<dbReference type="Pfam" id="PF01585">
    <property type="entry name" value="G-patch"/>
    <property type="match status" value="1"/>
</dbReference>
<feature type="repeat" description="ANK" evidence="1">
    <location>
        <begin position="121"/>
        <end position="153"/>
    </location>
</feature>
<dbReference type="PROSITE" id="PS50297">
    <property type="entry name" value="ANK_REP_REGION"/>
    <property type="match status" value="1"/>
</dbReference>
<dbReference type="SUPFAM" id="SSF48403">
    <property type="entry name" value="Ankyrin repeat"/>
    <property type="match status" value="1"/>
</dbReference>
<dbReference type="AlphaFoldDB" id="A0A0M4EDI6"/>
<keyword evidence="5" id="KW-1185">Reference proteome</keyword>
<protein>
    <submittedName>
        <fullName evidence="4">CG8152</fullName>
    </submittedName>
</protein>
<dbReference type="Pfam" id="PF12796">
    <property type="entry name" value="Ank_2"/>
    <property type="match status" value="1"/>
</dbReference>
<dbReference type="InterPro" id="IPR039146">
    <property type="entry name" value="GPANK1"/>
</dbReference>
<dbReference type="InterPro" id="IPR036770">
    <property type="entry name" value="Ankyrin_rpt-contain_sf"/>
</dbReference>
<sequence>MDSTGLELHPNWIALTTLHVPLKRFVRAGETVEASTDKAEKHKIEGVSSEEVQQFYKEVLETPPIASQPVRKSTRRPKEKPAPQLPYESNNFFRLATGNNVEGLSRLAITEEQQLNACDKYGWSGLMMAACEGAADAVEWLLRAGANTELADKSGNTALTLARKKGHTAIVEMLEMIQASQLPLPIEEATTTNTATKPFYCEVCQRDYKESTWHAHQTSTVHQFNMKSLPAHKLQKFNISLKNRGLQLMVKQGWDREHGLGPTHSGRLYPIKTVLRKQRTGLGIEQSPARVTHFEAFDTNATKHRYRNTLPQQPNRNRNDMRREKLREWKRERRLRNELS</sequence>
<dbReference type="STRING" id="30019.A0A0M4EDI6"/>
<dbReference type="PROSITE" id="PS50088">
    <property type="entry name" value="ANK_REPEAT"/>
    <property type="match status" value="1"/>
</dbReference>
<evidence type="ECO:0000259" key="3">
    <source>
        <dbReference type="PROSITE" id="PS50174"/>
    </source>
</evidence>
<organism evidence="4 5">
    <name type="scientific">Drosophila busckii</name>
    <name type="common">Fruit fly</name>
    <dbReference type="NCBI Taxonomy" id="30019"/>
    <lineage>
        <taxon>Eukaryota</taxon>
        <taxon>Metazoa</taxon>
        <taxon>Ecdysozoa</taxon>
        <taxon>Arthropoda</taxon>
        <taxon>Hexapoda</taxon>
        <taxon>Insecta</taxon>
        <taxon>Pterygota</taxon>
        <taxon>Neoptera</taxon>
        <taxon>Endopterygota</taxon>
        <taxon>Diptera</taxon>
        <taxon>Brachycera</taxon>
        <taxon>Muscomorpha</taxon>
        <taxon>Ephydroidea</taxon>
        <taxon>Drosophilidae</taxon>
        <taxon>Drosophila</taxon>
    </lineage>
</organism>
<evidence type="ECO:0000256" key="1">
    <source>
        <dbReference type="PROSITE-ProRule" id="PRU00023"/>
    </source>
</evidence>
<keyword evidence="1" id="KW-0040">ANK repeat</keyword>
<reference evidence="4 5" key="1">
    <citation type="submission" date="2015-08" db="EMBL/GenBank/DDBJ databases">
        <title>Ancestral chromatin configuration constrains chromatin evolution on differentiating sex chromosomes in Drosophila.</title>
        <authorList>
            <person name="Zhou Q."/>
            <person name="Bachtrog D."/>
        </authorList>
    </citation>
    <scope>NUCLEOTIDE SEQUENCE [LARGE SCALE GENOMIC DNA]</scope>
    <source>
        <tissue evidence="4">Whole larvae</tissue>
    </source>
</reference>
<dbReference type="EMBL" id="CP012524">
    <property type="protein sequence ID" value="ALC41977.1"/>
    <property type="molecule type" value="Genomic_DNA"/>
</dbReference>
<feature type="region of interest" description="Disordered" evidence="2">
    <location>
        <begin position="300"/>
        <end position="324"/>
    </location>
</feature>
<dbReference type="OMA" id="QGWDQEH"/>
<dbReference type="Gene3D" id="1.25.40.20">
    <property type="entry name" value="Ankyrin repeat-containing domain"/>
    <property type="match status" value="1"/>
</dbReference>
<feature type="domain" description="G-patch" evidence="3">
    <location>
        <begin position="241"/>
        <end position="287"/>
    </location>
</feature>
<accession>A0A0M4EDI6</accession>
<proteinExistence type="predicted"/>
<evidence type="ECO:0000256" key="2">
    <source>
        <dbReference type="SAM" id="MobiDB-lite"/>
    </source>
</evidence>
<dbReference type="PANTHER" id="PTHR20923">
    <property type="entry name" value="BAT4 PROTEIN-RELATED"/>
    <property type="match status" value="1"/>
</dbReference>
<dbReference type="OrthoDB" id="4735278at2759"/>
<dbReference type="InterPro" id="IPR000467">
    <property type="entry name" value="G_patch_dom"/>
</dbReference>
<feature type="region of interest" description="Disordered" evidence="2">
    <location>
        <begin position="66"/>
        <end position="88"/>
    </location>
</feature>
<dbReference type="Proteomes" id="UP000494163">
    <property type="component" value="Chromosome 2R"/>
</dbReference>
<dbReference type="InterPro" id="IPR002110">
    <property type="entry name" value="Ankyrin_rpt"/>
</dbReference>
<dbReference type="GO" id="GO:0003676">
    <property type="term" value="F:nucleic acid binding"/>
    <property type="evidence" value="ECO:0007669"/>
    <property type="project" value="InterPro"/>
</dbReference>
<gene>
    <name evidence="4" type="ORF">Dbus_chr2Rg1556</name>
</gene>
<dbReference type="PROSITE" id="PS50174">
    <property type="entry name" value="G_PATCH"/>
    <property type="match status" value="1"/>
</dbReference>
<dbReference type="SMART" id="SM00443">
    <property type="entry name" value="G_patch"/>
    <property type="match status" value="1"/>
</dbReference>
<dbReference type="PANTHER" id="PTHR20923:SF1">
    <property type="entry name" value="G PATCH DOMAIN AND ANKYRIN REPEAT-CONTAINING PROTEIN 1"/>
    <property type="match status" value="1"/>
</dbReference>
<name>A0A0M4EDI6_DROBS</name>
<dbReference type="SMART" id="SM00248">
    <property type="entry name" value="ANK"/>
    <property type="match status" value="2"/>
</dbReference>
<evidence type="ECO:0000313" key="4">
    <source>
        <dbReference type="EMBL" id="ALC41977.1"/>
    </source>
</evidence>